<accession>A0ABW0KYY0</accession>
<name>A0ABW0KYY0_9BACT</name>
<dbReference type="PANTHER" id="PTHR43289:SF33">
    <property type="entry name" value="SERINE_THREONINE KINASE 31"/>
    <property type="match status" value="1"/>
</dbReference>
<dbReference type="InterPro" id="IPR008271">
    <property type="entry name" value="Ser/Thr_kinase_AS"/>
</dbReference>
<gene>
    <name evidence="9" type="ORF">ACFQDI_23255</name>
</gene>
<proteinExistence type="predicted"/>
<dbReference type="InterPro" id="IPR000719">
    <property type="entry name" value="Prot_kinase_dom"/>
</dbReference>
<evidence type="ECO:0000259" key="8">
    <source>
        <dbReference type="PROSITE" id="PS50011"/>
    </source>
</evidence>
<evidence type="ECO:0000256" key="7">
    <source>
        <dbReference type="PROSITE-ProRule" id="PRU00339"/>
    </source>
</evidence>
<dbReference type="PROSITE" id="PS00108">
    <property type="entry name" value="PROTEIN_KINASE_ST"/>
    <property type="match status" value="1"/>
</dbReference>
<dbReference type="SUPFAM" id="SSF48452">
    <property type="entry name" value="TPR-like"/>
    <property type="match status" value="1"/>
</dbReference>
<feature type="repeat" description="TPR" evidence="7">
    <location>
        <begin position="530"/>
        <end position="563"/>
    </location>
</feature>
<keyword evidence="6" id="KW-0067">ATP-binding</keyword>
<evidence type="ECO:0000256" key="1">
    <source>
        <dbReference type="ARBA" id="ARBA00022679"/>
    </source>
</evidence>
<dbReference type="GO" id="GO:0004674">
    <property type="term" value="F:protein serine/threonine kinase activity"/>
    <property type="evidence" value="ECO:0007669"/>
    <property type="project" value="UniProtKB-KW"/>
</dbReference>
<dbReference type="InterPro" id="IPR011990">
    <property type="entry name" value="TPR-like_helical_dom_sf"/>
</dbReference>
<dbReference type="EMBL" id="JBHSMQ010000013">
    <property type="protein sequence ID" value="MFC5457806.1"/>
    <property type="molecule type" value="Genomic_DNA"/>
</dbReference>
<dbReference type="PROSITE" id="PS50011">
    <property type="entry name" value="PROTEIN_KINASE_DOM"/>
    <property type="match status" value="1"/>
</dbReference>
<keyword evidence="10" id="KW-1185">Reference proteome</keyword>
<evidence type="ECO:0000256" key="3">
    <source>
        <dbReference type="ARBA" id="ARBA00022741"/>
    </source>
</evidence>
<keyword evidence="1" id="KW-0808">Transferase</keyword>
<dbReference type="Pfam" id="PF07719">
    <property type="entry name" value="TPR_2"/>
    <property type="match status" value="1"/>
</dbReference>
<sequence length="609" mass="64800">MSSDDASLRDLLSALRRGLIDANEARSSVRGRLERGGPLEAGGLADLLGLSDAGQRDDDLLRQLQSECQFLEGVPFQPGSCIGGKYEVRKILRGGFGLVYLCRSLAPEMYHRGDSLAALKCPLPRHLTDPELCELFVAEAVNSVALTPHPNLVLAYGVEMHNRIPFLVMEHISGGRTLVEEIEKGRTDWRTTLRHGLDMARGLAHAAQEAQLIHGDLKPPNVLITGEGMAKVSDFGLSLSADAAGADGLIAGTDGFMAPEMVARRSGRSTAADVYAYGITLLCAVLGRFPEAPRPADLCNTAHMPEPLAALLRACLATDPAARPADFQIIASRLEALHTSLLGCAPSQPAAPDAPLRADALVNAAQTWLNLGQPRKAQAEIGHALRLNPANWKAHQIQCCIHLERRDFDAAACSAGEACELAPDEPGPPASLAQAAMGLGRHEEALRWATDAFSTAEGAGRLGELDGISMLFIELLPAPKALHVLDDILAAQPGSAITWNNRAILMRRMRLPEEALASADRAIGLNAAYAKAWTNRANALIELGRFAEAQTSASTALDLDPCLPGAYCAKATALAQQERLPEARAAIRSGLALLPADPLLIRAAQMFGV</sequence>
<dbReference type="Gene3D" id="1.10.510.10">
    <property type="entry name" value="Transferase(Phosphotransferase) domain 1"/>
    <property type="match status" value="1"/>
</dbReference>
<dbReference type="InterPro" id="IPR011009">
    <property type="entry name" value="Kinase-like_dom_sf"/>
</dbReference>
<dbReference type="PROSITE" id="PS50005">
    <property type="entry name" value="TPR"/>
    <property type="match status" value="1"/>
</dbReference>
<protein>
    <submittedName>
        <fullName evidence="9">Serine/threonine protein kinase</fullName>
    </submittedName>
</protein>
<dbReference type="SMART" id="SM00028">
    <property type="entry name" value="TPR"/>
    <property type="match status" value="4"/>
</dbReference>
<evidence type="ECO:0000256" key="5">
    <source>
        <dbReference type="ARBA" id="ARBA00022803"/>
    </source>
</evidence>
<comment type="caution">
    <text evidence="9">The sequence shown here is derived from an EMBL/GenBank/DDBJ whole genome shotgun (WGS) entry which is preliminary data.</text>
</comment>
<keyword evidence="2" id="KW-0677">Repeat</keyword>
<evidence type="ECO:0000313" key="10">
    <source>
        <dbReference type="Proteomes" id="UP001596052"/>
    </source>
</evidence>
<dbReference type="Gene3D" id="3.30.200.20">
    <property type="entry name" value="Phosphorylase Kinase, domain 1"/>
    <property type="match status" value="1"/>
</dbReference>
<dbReference type="SUPFAM" id="SSF56112">
    <property type="entry name" value="Protein kinase-like (PK-like)"/>
    <property type="match status" value="1"/>
</dbReference>
<dbReference type="InterPro" id="IPR019734">
    <property type="entry name" value="TPR_rpt"/>
</dbReference>
<dbReference type="RefSeq" id="WP_377171513.1">
    <property type="nucleotide sequence ID" value="NZ_JBHSMQ010000013.1"/>
</dbReference>
<feature type="domain" description="Protein kinase" evidence="8">
    <location>
        <begin position="85"/>
        <end position="341"/>
    </location>
</feature>
<evidence type="ECO:0000256" key="6">
    <source>
        <dbReference type="ARBA" id="ARBA00022840"/>
    </source>
</evidence>
<evidence type="ECO:0000313" key="9">
    <source>
        <dbReference type="EMBL" id="MFC5457806.1"/>
    </source>
</evidence>
<keyword evidence="9" id="KW-0723">Serine/threonine-protein kinase</keyword>
<dbReference type="PANTHER" id="PTHR43289">
    <property type="entry name" value="MITOGEN-ACTIVATED PROTEIN KINASE KINASE KINASE 20-RELATED"/>
    <property type="match status" value="1"/>
</dbReference>
<dbReference type="SMART" id="SM00220">
    <property type="entry name" value="S_TKc"/>
    <property type="match status" value="1"/>
</dbReference>
<evidence type="ECO:0000256" key="2">
    <source>
        <dbReference type="ARBA" id="ARBA00022737"/>
    </source>
</evidence>
<keyword evidence="5 7" id="KW-0802">TPR repeat</keyword>
<dbReference type="Gene3D" id="1.25.40.10">
    <property type="entry name" value="Tetratricopeptide repeat domain"/>
    <property type="match status" value="2"/>
</dbReference>
<evidence type="ECO:0000256" key="4">
    <source>
        <dbReference type="ARBA" id="ARBA00022777"/>
    </source>
</evidence>
<dbReference type="Pfam" id="PF00069">
    <property type="entry name" value="Pkinase"/>
    <property type="match status" value="1"/>
</dbReference>
<dbReference type="Proteomes" id="UP001596052">
    <property type="component" value="Unassembled WGS sequence"/>
</dbReference>
<dbReference type="InterPro" id="IPR013105">
    <property type="entry name" value="TPR_2"/>
</dbReference>
<keyword evidence="3" id="KW-0547">Nucleotide-binding</keyword>
<organism evidence="9 10">
    <name type="scientific">Prosthecobacter fluviatilis</name>
    <dbReference type="NCBI Taxonomy" id="445931"/>
    <lineage>
        <taxon>Bacteria</taxon>
        <taxon>Pseudomonadati</taxon>
        <taxon>Verrucomicrobiota</taxon>
        <taxon>Verrucomicrobiia</taxon>
        <taxon>Verrucomicrobiales</taxon>
        <taxon>Verrucomicrobiaceae</taxon>
        <taxon>Prosthecobacter</taxon>
    </lineage>
</organism>
<keyword evidence="4 9" id="KW-0418">Kinase</keyword>
<dbReference type="CDD" id="cd14014">
    <property type="entry name" value="STKc_PknB_like"/>
    <property type="match status" value="1"/>
</dbReference>
<reference evidence="10" key="1">
    <citation type="journal article" date="2019" name="Int. J. Syst. Evol. Microbiol.">
        <title>The Global Catalogue of Microorganisms (GCM) 10K type strain sequencing project: providing services to taxonomists for standard genome sequencing and annotation.</title>
        <authorList>
            <consortium name="The Broad Institute Genomics Platform"/>
            <consortium name="The Broad Institute Genome Sequencing Center for Infectious Disease"/>
            <person name="Wu L."/>
            <person name="Ma J."/>
        </authorList>
    </citation>
    <scope>NUCLEOTIDE SEQUENCE [LARGE SCALE GENOMIC DNA]</scope>
    <source>
        <strain evidence="10">CGMCC 4.1469</strain>
    </source>
</reference>